<evidence type="ECO:0008006" key="3">
    <source>
        <dbReference type="Google" id="ProtNLM"/>
    </source>
</evidence>
<reference evidence="1" key="2">
    <citation type="submission" date="2020-09" db="EMBL/GenBank/DDBJ databases">
        <authorList>
            <person name="Sun Q."/>
            <person name="Ohkuma M."/>
        </authorList>
    </citation>
    <scope>NUCLEOTIDE SEQUENCE</scope>
    <source>
        <strain evidence="1">JCM 4346</strain>
    </source>
</reference>
<dbReference type="Gene3D" id="3.40.50.450">
    <property type="match status" value="1"/>
</dbReference>
<dbReference type="InterPro" id="IPR041164">
    <property type="entry name" value="LDcluster4"/>
</dbReference>
<dbReference type="Proteomes" id="UP000658320">
    <property type="component" value="Unassembled WGS sequence"/>
</dbReference>
<dbReference type="PANTHER" id="PTHR43393">
    <property type="entry name" value="CYTOKININ RIBOSIDE 5'-MONOPHOSPHATE PHOSPHORIBOHYDROLASE"/>
    <property type="match status" value="1"/>
</dbReference>
<dbReference type="AlphaFoldDB" id="A0A918CCI4"/>
<reference evidence="1" key="1">
    <citation type="journal article" date="2014" name="Int. J. Syst. Evol. Microbiol.">
        <title>Complete genome sequence of Corynebacterium casei LMG S-19264T (=DSM 44701T), isolated from a smear-ripened cheese.</title>
        <authorList>
            <consortium name="US DOE Joint Genome Institute (JGI-PGF)"/>
            <person name="Walter F."/>
            <person name="Albersmeier A."/>
            <person name="Kalinowski J."/>
            <person name="Ruckert C."/>
        </authorList>
    </citation>
    <scope>NUCLEOTIDE SEQUENCE</scope>
    <source>
        <strain evidence="1">JCM 4346</strain>
    </source>
</reference>
<dbReference type="EMBL" id="BMSX01000007">
    <property type="protein sequence ID" value="GGR15447.1"/>
    <property type="molecule type" value="Genomic_DNA"/>
</dbReference>
<name>A0A918CCI4_9ACTN</name>
<dbReference type="PANTHER" id="PTHR43393:SF3">
    <property type="entry name" value="LYSINE DECARBOXYLASE-LIKE PROTEIN"/>
    <property type="match status" value="1"/>
</dbReference>
<comment type="caution">
    <text evidence="1">The sequence shown here is derived from an EMBL/GenBank/DDBJ whole genome shotgun (WGS) entry which is preliminary data.</text>
</comment>
<dbReference type="InterPro" id="IPR052341">
    <property type="entry name" value="LOG_family_nucleotidases"/>
</dbReference>
<proteinExistence type="predicted"/>
<sequence length="375" mass="40230">MHPTTPAQPFDGTHDREIESLAEFDEVVSTEGTLSHYRVQAVDLTDRTTALLALDTTGAVFLGCPMDPEAAAKARASGALVFPPVPGLSFDPYRGFVYSPDELFESLHEGYEATPDARTYAWFQQTKADGDIFASMLRSIHDDAVSDALDELLVGARVVGVMGGHAMARGTEAYTGAARLGRELARAGLTVATGGGPGAMEAANLGAYAAPLPDGMLTEALQLLAKAPAFTPSITDWATAAFEVRARWPQGGPSVGIPTWFYGHEPPNPFAAHIAKYFSNATREDGLLARCTAGVVFLPGAAGTVQEIFDNATPNYYESRGEPTPMVLVDRAHWTERLPTWPLLRALAKERSMEDRIALVDRIEEAPEALKRLGG</sequence>
<keyword evidence="2" id="KW-1185">Reference proteome</keyword>
<dbReference type="Pfam" id="PF18306">
    <property type="entry name" value="LDcluster4"/>
    <property type="match status" value="1"/>
</dbReference>
<protein>
    <recommendedName>
        <fullName evidence="3">Rossmann fold nucleotide-binding protein</fullName>
    </recommendedName>
</protein>
<dbReference type="RefSeq" id="WP_189937239.1">
    <property type="nucleotide sequence ID" value="NZ_BMSX01000007.1"/>
</dbReference>
<dbReference type="GO" id="GO:0005829">
    <property type="term" value="C:cytosol"/>
    <property type="evidence" value="ECO:0007669"/>
    <property type="project" value="TreeGrafter"/>
</dbReference>
<accession>A0A918CCI4</accession>
<evidence type="ECO:0000313" key="1">
    <source>
        <dbReference type="EMBL" id="GGR15447.1"/>
    </source>
</evidence>
<organism evidence="1 2">
    <name type="scientific">Streptomyces aurantiogriseus</name>
    <dbReference type="NCBI Taxonomy" id="66870"/>
    <lineage>
        <taxon>Bacteria</taxon>
        <taxon>Bacillati</taxon>
        <taxon>Actinomycetota</taxon>
        <taxon>Actinomycetes</taxon>
        <taxon>Kitasatosporales</taxon>
        <taxon>Streptomycetaceae</taxon>
        <taxon>Streptomyces</taxon>
    </lineage>
</organism>
<dbReference type="SUPFAM" id="SSF102405">
    <property type="entry name" value="MCP/YpsA-like"/>
    <property type="match status" value="1"/>
</dbReference>
<gene>
    <name evidence="1" type="ORF">GCM10010251_34440</name>
</gene>
<evidence type="ECO:0000313" key="2">
    <source>
        <dbReference type="Proteomes" id="UP000658320"/>
    </source>
</evidence>